<dbReference type="RefSeq" id="WP_311020343.1">
    <property type="nucleotide sequence ID" value="NZ_JAUHGG010000003.1"/>
</dbReference>
<dbReference type="Proteomes" id="UP001253193">
    <property type="component" value="Unassembled WGS sequence"/>
</dbReference>
<accession>A0AAW8Q0R1</accession>
<comment type="caution">
    <text evidence="1">The sequence shown here is derived from an EMBL/GenBank/DDBJ whole genome shotgun (WGS) entry which is preliminary data.</text>
</comment>
<dbReference type="EMBL" id="JAUHGG010000003">
    <property type="protein sequence ID" value="MDS1821453.1"/>
    <property type="molecule type" value="Genomic_DNA"/>
</dbReference>
<gene>
    <name evidence="1" type="ORF">QX249_12345</name>
</gene>
<reference evidence="1" key="1">
    <citation type="submission" date="2023-06" db="EMBL/GenBank/DDBJ databases">
        <title>Genomic Diversity of Vibrio spp. and Metagenomic Analysis of Pathogens in Florida Gulf Coastal Waters Following Hurricane Ian.</title>
        <authorList>
            <person name="Brumfield K.D."/>
        </authorList>
    </citation>
    <scope>NUCLEOTIDE SEQUENCE</scope>
    <source>
        <strain evidence="1">WBS2B-138</strain>
    </source>
</reference>
<evidence type="ECO:0000313" key="2">
    <source>
        <dbReference type="Proteomes" id="UP001253193"/>
    </source>
</evidence>
<organism evidence="1 2">
    <name type="scientific">Vibrio parahaemolyticus</name>
    <dbReference type="NCBI Taxonomy" id="670"/>
    <lineage>
        <taxon>Bacteria</taxon>
        <taxon>Pseudomonadati</taxon>
        <taxon>Pseudomonadota</taxon>
        <taxon>Gammaproteobacteria</taxon>
        <taxon>Vibrionales</taxon>
        <taxon>Vibrionaceae</taxon>
        <taxon>Vibrio</taxon>
    </lineage>
</organism>
<name>A0AAW8Q0R1_VIBPH</name>
<protein>
    <submittedName>
        <fullName evidence="1">Uncharacterized protein</fullName>
    </submittedName>
</protein>
<dbReference type="AlphaFoldDB" id="A0AAW8Q0R1"/>
<sequence>MSLGQGQYYCYIEKCDHEGEEWSRFVSVSDPLLERLLSAVERYSELTDQSEEFSFMKNDDGTLTTFDHDEATEVVEDEDSWQEASYMDAEGFAKIREDFPSDLTNSESICDVLYKMQWMQK</sequence>
<proteinExistence type="predicted"/>
<evidence type="ECO:0000313" key="1">
    <source>
        <dbReference type="EMBL" id="MDS1821453.1"/>
    </source>
</evidence>